<dbReference type="InterPro" id="IPR046828">
    <property type="entry name" value="RepSA"/>
</dbReference>
<sequence>MDVPCGATLESKCPPCAKRNRQLRRAQCREGWHLDHDPNQPSRQGRRRPAPPRGTAGRRANRGAGQGWPSDRESPRSTADRRPFWHASGTDVDSLSSVSQQARNGLDVLTPAPGMIVRCSTSGSADTGPYG</sequence>
<organism evidence="2 3">
    <name type="scientific">Microbispora maris</name>
    <dbReference type="NCBI Taxonomy" id="3144104"/>
    <lineage>
        <taxon>Bacteria</taxon>
        <taxon>Bacillati</taxon>
        <taxon>Actinomycetota</taxon>
        <taxon>Actinomycetes</taxon>
        <taxon>Streptosporangiales</taxon>
        <taxon>Streptosporangiaceae</taxon>
        <taxon>Microbispora</taxon>
    </lineage>
</organism>
<proteinExistence type="predicted"/>
<evidence type="ECO:0000313" key="3">
    <source>
        <dbReference type="Proteomes" id="UP001447516"/>
    </source>
</evidence>
<evidence type="ECO:0000256" key="1">
    <source>
        <dbReference type="SAM" id="MobiDB-lite"/>
    </source>
</evidence>
<accession>A0ABV0AS52</accession>
<dbReference type="Proteomes" id="UP001447516">
    <property type="component" value="Unassembled WGS sequence"/>
</dbReference>
<name>A0ABV0AS52_9ACTN</name>
<keyword evidence="3" id="KW-1185">Reference proteome</keyword>
<dbReference type="EMBL" id="JBDJAW010000016">
    <property type="protein sequence ID" value="MEN3537423.1"/>
    <property type="molecule type" value="Genomic_DNA"/>
</dbReference>
<protein>
    <submittedName>
        <fullName evidence="2">Replication initiator</fullName>
    </submittedName>
</protein>
<evidence type="ECO:0000313" key="2">
    <source>
        <dbReference type="EMBL" id="MEN3537423.1"/>
    </source>
</evidence>
<dbReference type="Pfam" id="PF20199">
    <property type="entry name" value="RepSA"/>
    <property type="match status" value="1"/>
</dbReference>
<gene>
    <name evidence="2" type="ORF">AAH991_20085</name>
</gene>
<dbReference type="RefSeq" id="WP_346227397.1">
    <property type="nucleotide sequence ID" value="NZ_JBDJAW010000016.1"/>
</dbReference>
<comment type="caution">
    <text evidence="2">The sequence shown here is derived from an EMBL/GenBank/DDBJ whole genome shotgun (WGS) entry which is preliminary data.</text>
</comment>
<reference evidence="2 3" key="1">
    <citation type="submission" date="2024-05" db="EMBL/GenBank/DDBJ databases">
        <title>Microbispora sp.ZYX-F-249.</title>
        <authorList>
            <person name="Xie H."/>
        </authorList>
    </citation>
    <scope>NUCLEOTIDE SEQUENCE [LARGE SCALE GENOMIC DNA]</scope>
    <source>
        <strain evidence="2 3">ZYX-F-249</strain>
    </source>
</reference>
<feature type="compositionally biased region" description="Basic and acidic residues" evidence="1">
    <location>
        <begin position="70"/>
        <end position="83"/>
    </location>
</feature>
<feature type="region of interest" description="Disordered" evidence="1">
    <location>
        <begin position="1"/>
        <end position="100"/>
    </location>
</feature>
<feature type="compositionally biased region" description="Basic and acidic residues" evidence="1">
    <location>
        <begin position="27"/>
        <end position="38"/>
    </location>
</feature>
<feature type="compositionally biased region" description="Polar residues" evidence="1">
    <location>
        <begin position="91"/>
        <end position="100"/>
    </location>
</feature>